<gene>
    <name evidence="6" type="ORF">SAMN02983003_2620</name>
</gene>
<dbReference type="STRING" id="665118.SAMN02983003_2620"/>
<dbReference type="Gene3D" id="3.10.105.10">
    <property type="entry name" value="Dipeptide-binding Protein, Domain 3"/>
    <property type="match status" value="1"/>
</dbReference>
<dbReference type="GO" id="GO:0030288">
    <property type="term" value="C:outer membrane-bounded periplasmic space"/>
    <property type="evidence" value="ECO:0007669"/>
    <property type="project" value="UniProtKB-ARBA"/>
</dbReference>
<dbReference type="EMBL" id="FPKU01000002">
    <property type="protein sequence ID" value="SFZ85455.1"/>
    <property type="molecule type" value="Genomic_DNA"/>
</dbReference>
<keyword evidence="7" id="KW-1185">Reference proteome</keyword>
<dbReference type="PROSITE" id="PS01040">
    <property type="entry name" value="SBP_BACTERIAL_5"/>
    <property type="match status" value="1"/>
</dbReference>
<dbReference type="Gene3D" id="3.40.190.10">
    <property type="entry name" value="Periplasmic binding protein-like II"/>
    <property type="match status" value="1"/>
</dbReference>
<dbReference type="GO" id="GO:0015833">
    <property type="term" value="P:peptide transport"/>
    <property type="evidence" value="ECO:0007669"/>
    <property type="project" value="TreeGrafter"/>
</dbReference>
<proteinExistence type="inferred from homology"/>
<comment type="similarity">
    <text evidence="2">Belongs to the bacterial solute-binding protein 5 family.</text>
</comment>
<dbReference type="InterPro" id="IPR023765">
    <property type="entry name" value="SBP_5_CS"/>
</dbReference>
<evidence type="ECO:0000313" key="7">
    <source>
        <dbReference type="Proteomes" id="UP000183447"/>
    </source>
</evidence>
<evidence type="ECO:0000256" key="4">
    <source>
        <dbReference type="ARBA" id="ARBA00022729"/>
    </source>
</evidence>
<dbReference type="SUPFAM" id="SSF53850">
    <property type="entry name" value="Periplasmic binding protein-like II"/>
    <property type="match status" value="1"/>
</dbReference>
<reference evidence="6 7" key="1">
    <citation type="submission" date="2016-11" db="EMBL/GenBank/DDBJ databases">
        <authorList>
            <person name="Jaros S."/>
            <person name="Januszkiewicz K."/>
            <person name="Wedrychowicz H."/>
        </authorList>
    </citation>
    <scope>NUCLEOTIDE SEQUENCE [LARGE SCALE GENOMIC DNA]</scope>
    <source>
        <strain evidence="6 7">ATCC 23634</strain>
    </source>
</reference>
<evidence type="ECO:0000259" key="5">
    <source>
        <dbReference type="Pfam" id="PF00496"/>
    </source>
</evidence>
<feature type="domain" description="Solute-binding protein family 5" evidence="5">
    <location>
        <begin position="95"/>
        <end position="461"/>
    </location>
</feature>
<dbReference type="PIRSF" id="PIRSF002741">
    <property type="entry name" value="MppA"/>
    <property type="match status" value="1"/>
</dbReference>
<accession>A0A1K2HZK9</accession>
<evidence type="ECO:0000256" key="1">
    <source>
        <dbReference type="ARBA" id="ARBA00004418"/>
    </source>
</evidence>
<dbReference type="Gene3D" id="3.90.76.10">
    <property type="entry name" value="Dipeptide-binding Protein, Domain 1"/>
    <property type="match status" value="1"/>
</dbReference>
<sequence>MQGDVLVTHNKIEQAHFVIKGDCLMLSRKNVIRAVTIALIGATSLSAQALAQDLTIGVRAGPDSIDPHWSTLGSQAESLRHIFDTVVAVDKDLQLQPGLATSWTAVDENTWEFKIREGVKFHDGSDLTAEDVKFSIDRIPQVTGPMSMTIYTKSVESVEVIDDYTVHVHTKGTAATLPNDFIRLFVVSSEIGTVGNEEFNAGTAAIGTGPYKFVSWEPKGDLVLVRNEDYWGEAPAWENVVRKEIPNDASRVAALQSGEVDLINYVPATDYAGMQNDPRLDTFISDSVYILNITPNVKDELPVKAKVNGAEIAENPFQDLRVREAMDLAINRDILSQVVLEGLGKPANQLMPATFFGGSTALPEREYDLERAKALLAEAGYPNGFEIDFACTNNRLPGDAAVCEALSQMWARAGLKVNANALNGTVFFPAQQAGEYSLWLSGWGTLTGEASYTYGSLVHTADPEKGLGAFNKSGYSNPEIDALLEEGARTLDDDKRRALYTQVTELSMNDRVLIPTVIIQTVWAAKADTLTFEPRVDQETLAQLITPVGQ</sequence>
<dbReference type="InterPro" id="IPR000914">
    <property type="entry name" value="SBP_5_dom"/>
</dbReference>
<dbReference type="PANTHER" id="PTHR30290">
    <property type="entry name" value="PERIPLASMIC BINDING COMPONENT OF ABC TRANSPORTER"/>
    <property type="match status" value="1"/>
</dbReference>
<dbReference type="Pfam" id="PF00496">
    <property type="entry name" value="SBP_bac_5"/>
    <property type="match status" value="1"/>
</dbReference>
<keyword evidence="4" id="KW-0732">Signal</keyword>
<keyword evidence="3" id="KW-0813">Transport</keyword>
<evidence type="ECO:0000313" key="6">
    <source>
        <dbReference type="EMBL" id="SFZ85455.1"/>
    </source>
</evidence>
<evidence type="ECO:0000256" key="2">
    <source>
        <dbReference type="ARBA" id="ARBA00005695"/>
    </source>
</evidence>
<dbReference type="InterPro" id="IPR030678">
    <property type="entry name" value="Peptide/Ni-bd"/>
</dbReference>
<dbReference type="Proteomes" id="UP000183447">
    <property type="component" value="Unassembled WGS sequence"/>
</dbReference>
<name>A0A1K2HZK9_9HYPH</name>
<dbReference type="GO" id="GO:1904680">
    <property type="term" value="F:peptide transmembrane transporter activity"/>
    <property type="evidence" value="ECO:0007669"/>
    <property type="project" value="TreeGrafter"/>
</dbReference>
<dbReference type="InterPro" id="IPR039424">
    <property type="entry name" value="SBP_5"/>
</dbReference>
<protein>
    <submittedName>
        <fullName evidence="6">Peptide/nickel transport system substrate-binding protein</fullName>
    </submittedName>
</protein>
<organism evidence="6 7">
    <name type="scientific">Devosia enhydra</name>
    <dbReference type="NCBI Taxonomy" id="665118"/>
    <lineage>
        <taxon>Bacteria</taxon>
        <taxon>Pseudomonadati</taxon>
        <taxon>Pseudomonadota</taxon>
        <taxon>Alphaproteobacteria</taxon>
        <taxon>Hyphomicrobiales</taxon>
        <taxon>Devosiaceae</taxon>
        <taxon>Devosia</taxon>
    </lineage>
</organism>
<dbReference type="GO" id="GO:0043190">
    <property type="term" value="C:ATP-binding cassette (ABC) transporter complex"/>
    <property type="evidence" value="ECO:0007669"/>
    <property type="project" value="InterPro"/>
</dbReference>
<dbReference type="AlphaFoldDB" id="A0A1K2HZK9"/>
<evidence type="ECO:0000256" key="3">
    <source>
        <dbReference type="ARBA" id="ARBA00022448"/>
    </source>
</evidence>
<comment type="subcellular location">
    <subcellularLocation>
        <location evidence="1">Periplasm</location>
    </subcellularLocation>
</comment>
<dbReference type="PANTHER" id="PTHR30290:SF9">
    <property type="entry name" value="OLIGOPEPTIDE-BINDING PROTEIN APPA"/>
    <property type="match status" value="1"/>
</dbReference>
<dbReference type="CDD" id="cd08498">
    <property type="entry name" value="PBP2_NikA_DppA_OppA_like_2"/>
    <property type="match status" value="1"/>
</dbReference>